<dbReference type="RefSeq" id="WP_111000262.1">
    <property type="nucleotide sequence ID" value="NZ_QKTW01000022.1"/>
</dbReference>
<proteinExistence type="inferred from homology"/>
<evidence type="ECO:0000313" key="9">
    <source>
        <dbReference type="EMBL" id="PZF71892.1"/>
    </source>
</evidence>
<keyword evidence="9" id="KW-0670">Pyruvate</keyword>
<gene>
    <name evidence="9" type="ORF">DN068_17715</name>
</gene>
<dbReference type="FunFam" id="3.50.30.10:FF:000007">
    <property type="entry name" value="Phosphoenolpyruvate synthase"/>
    <property type="match status" value="1"/>
</dbReference>
<dbReference type="InterPro" id="IPR002192">
    <property type="entry name" value="PPDK_AMP/ATP-bd"/>
</dbReference>
<comment type="caution">
    <text evidence="9">The sequence shown here is derived from an EMBL/GenBank/DDBJ whole genome shotgun (WGS) entry which is preliminary data.</text>
</comment>
<protein>
    <recommendedName>
        <fullName evidence="5">Prodigiosin synthesizing transferase PigC</fullName>
    </recommendedName>
    <alternativeName>
        <fullName evidence="6">Prodigiosin synthetase PigC</fullName>
    </alternativeName>
</protein>
<evidence type="ECO:0000256" key="6">
    <source>
        <dbReference type="ARBA" id="ARBA00080054"/>
    </source>
</evidence>
<comment type="similarity">
    <text evidence="1">Belongs to the PIGC family.</text>
</comment>
<evidence type="ECO:0000256" key="3">
    <source>
        <dbReference type="ARBA" id="ARBA00022840"/>
    </source>
</evidence>
<reference evidence="9 10" key="1">
    <citation type="submission" date="2018-06" db="EMBL/GenBank/DDBJ databases">
        <title>Mucibacter soli gen. nov., sp. nov., a new member of the family Chitinophagaceae producing mucin.</title>
        <authorList>
            <person name="Kim M.-K."/>
            <person name="Park S."/>
            <person name="Kim T.-S."/>
            <person name="Joung Y."/>
            <person name="Han J.-H."/>
            <person name="Kim S.B."/>
        </authorList>
    </citation>
    <scope>NUCLEOTIDE SEQUENCE [LARGE SCALE GENOMIC DNA]</scope>
    <source>
        <strain evidence="9 10">R1-15</strain>
    </source>
</reference>
<dbReference type="SUPFAM" id="SSF52009">
    <property type="entry name" value="Phosphohistidine domain"/>
    <property type="match status" value="1"/>
</dbReference>
<dbReference type="OrthoDB" id="9765468at2"/>
<feature type="domain" description="Pyruvate phosphate dikinase AMP/ATP-binding" evidence="8">
    <location>
        <begin position="20"/>
        <end position="318"/>
    </location>
</feature>
<dbReference type="NCBIfam" id="NF041857">
    <property type="entry name" value="RIF_Ptrans_rph"/>
    <property type="match status" value="1"/>
</dbReference>
<accession>A0A2W2AE98</accession>
<sequence length="872" mass="96600">MKNKQPYVLSFNVVDQQALPLVGGKGANLAALARMEGIRVPEGFCVTTAAYQEIVAGHRALPSLLEQLAELKADDTKNINKISAEIRYAIEHILIPDAIATTIVSALKEHGVQKAYAVRSSATAEDLSTASFAGQQDSYLNIIGADAILKHISKCWASLFTERAVIYRIQNGFDHRNVYLSVVVQQMIFSRVSGILFTADPVTANRKISSIDAGFGLGEALVGGLVNADIYKVREGIITDKRISEKKIAVFGLKEGGTGETVIADEMQRQQALTNEQILELDKIGRKIEVYFGAPQDMEWCLADGNFYIVQSRPITTLFPVPDVADMEKHVYVSVGHQQMMTDAMKPLGLSFYDLNAGRAMFTAGGRLFVDVAKELSSAAGRNMMVNVLGKSDPLIKGAFETIIERDFIPLLPDEKESATPGGNATPSLKDFQALSDYDASVVTELIERAEASLAKLKVNIKTVSGGELFDFIKQDIQQSRAQLHDPRSFGVIMTGMNASHWLNEKIEEWLGEKNVADTISQSVDHNLTSEMGLALMDVADVIRPYPEIINYLQQSKDDGFLLQLKQFNGGENVYEAFQAFLDKYGMRCAGEIDITRPRWSEQPIALVPAIRNNVRMFEAGAGVRRFEQGRTDAKKREQEILARLRQLPDGEQKATETKRMIDLVRNLSGYREYPKYAIVSRYAVYKQALLNEALKLTQAGIIREPEDIFYLRFDEVAETVRAQQLDYQIIDLRKDEYEAFTKLKPPRVMTSEGEVISSAYKRENLPEKALVGLAVSAGLVEGRARVILKMEDAVLEEGDILVTSFTDPSWTPVFVSIKGLVTEVGGLMTHGAVIAREYGLPAVVGVENATKLIRDGQRIRVHGTDGWIELL</sequence>
<dbReference type="GO" id="GO:0005524">
    <property type="term" value="F:ATP binding"/>
    <property type="evidence" value="ECO:0007669"/>
    <property type="project" value="UniProtKB-KW"/>
</dbReference>
<dbReference type="Pfam" id="PF01326">
    <property type="entry name" value="PPDK_N"/>
    <property type="match status" value="1"/>
</dbReference>
<dbReference type="NCBIfam" id="NF004877">
    <property type="entry name" value="PRK06241.1-2"/>
    <property type="match status" value="1"/>
</dbReference>
<dbReference type="Proteomes" id="UP000248745">
    <property type="component" value="Unassembled WGS sequence"/>
</dbReference>
<dbReference type="Gene3D" id="3.50.30.10">
    <property type="entry name" value="Phosphohistidine domain"/>
    <property type="match status" value="1"/>
</dbReference>
<dbReference type="NCBIfam" id="NF004878">
    <property type="entry name" value="PRK06241.1-3"/>
    <property type="match status" value="1"/>
</dbReference>
<dbReference type="GO" id="GO:0016301">
    <property type="term" value="F:kinase activity"/>
    <property type="evidence" value="ECO:0007669"/>
    <property type="project" value="InterPro"/>
</dbReference>
<evidence type="ECO:0000313" key="10">
    <source>
        <dbReference type="Proteomes" id="UP000248745"/>
    </source>
</evidence>
<dbReference type="PANTHER" id="PTHR43615">
    <property type="entry name" value="PHOSPHOENOLPYRUVATE SYNTHASE-RELATED"/>
    <property type="match status" value="1"/>
</dbReference>
<dbReference type="Gene3D" id="3.30.1490.20">
    <property type="entry name" value="ATP-grasp fold, A domain"/>
    <property type="match status" value="1"/>
</dbReference>
<evidence type="ECO:0000256" key="2">
    <source>
        <dbReference type="ARBA" id="ARBA00022741"/>
    </source>
</evidence>
<dbReference type="InterPro" id="IPR008279">
    <property type="entry name" value="PEP-util_enz_mobile_dom"/>
</dbReference>
<dbReference type="NCBIfam" id="NF004879">
    <property type="entry name" value="PRK06241.1-4"/>
    <property type="match status" value="1"/>
</dbReference>
<dbReference type="InterPro" id="IPR013815">
    <property type="entry name" value="ATP_grasp_subdomain_1"/>
</dbReference>
<dbReference type="EMBL" id="QKTW01000022">
    <property type="protein sequence ID" value="PZF71892.1"/>
    <property type="molecule type" value="Genomic_DNA"/>
</dbReference>
<evidence type="ECO:0000256" key="4">
    <source>
        <dbReference type="ARBA" id="ARBA00060561"/>
    </source>
</evidence>
<evidence type="ECO:0000256" key="1">
    <source>
        <dbReference type="ARBA" id="ARBA00008321"/>
    </source>
</evidence>
<name>A0A2W2AE98_9BACT</name>
<dbReference type="SUPFAM" id="SSF56059">
    <property type="entry name" value="Glutathione synthetase ATP-binding domain-like"/>
    <property type="match status" value="1"/>
</dbReference>
<organism evidence="9 10">
    <name type="scientific">Taibaiella soli</name>
    <dbReference type="NCBI Taxonomy" id="1649169"/>
    <lineage>
        <taxon>Bacteria</taxon>
        <taxon>Pseudomonadati</taxon>
        <taxon>Bacteroidota</taxon>
        <taxon>Chitinophagia</taxon>
        <taxon>Chitinophagales</taxon>
        <taxon>Chitinophagaceae</taxon>
        <taxon>Taibaiella</taxon>
    </lineage>
</organism>
<evidence type="ECO:0000256" key="5">
    <source>
        <dbReference type="ARBA" id="ARBA00068614"/>
    </source>
</evidence>
<feature type="domain" description="PEP-utilising enzyme mobile" evidence="7">
    <location>
        <begin position="796"/>
        <end position="867"/>
    </location>
</feature>
<keyword evidence="10" id="KW-1185">Reference proteome</keyword>
<dbReference type="FunFam" id="3.30.1490.20:FF:000010">
    <property type="entry name" value="Phosphoenolpyruvate synthase"/>
    <property type="match status" value="1"/>
</dbReference>
<keyword evidence="3" id="KW-0067">ATP-binding</keyword>
<dbReference type="PANTHER" id="PTHR43615:SF1">
    <property type="entry name" value="PPDK_N DOMAIN-CONTAINING PROTEIN"/>
    <property type="match status" value="1"/>
</dbReference>
<comment type="pathway">
    <text evidence="4">Antibiotic biosynthesis; prodigiosin biosynthesis.</text>
</comment>
<dbReference type="InterPro" id="IPR036637">
    <property type="entry name" value="Phosphohistidine_dom_sf"/>
</dbReference>
<dbReference type="Gene3D" id="3.30.470.20">
    <property type="entry name" value="ATP-grasp fold, B domain"/>
    <property type="match status" value="1"/>
</dbReference>
<dbReference type="Pfam" id="PF00391">
    <property type="entry name" value="PEP-utilizers"/>
    <property type="match status" value="1"/>
</dbReference>
<evidence type="ECO:0000259" key="7">
    <source>
        <dbReference type="Pfam" id="PF00391"/>
    </source>
</evidence>
<keyword evidence="2" id="KW-0547">Nucleotide-binding</keyword>
<dbReference type="InterPro" id="IPR051549">
    <property type="entry name" value="PEP_Utilizing_Enz"/>
</dbReference>
<dbReference type="AlphaFoldDB" id="A0A2W2AE98"/>
<evidence type="ECO:0000259" key="8">
    <source>
        <dbReference type="Pfam" id="PF01326"/>
    </source>
</evidence>